<dbReference type="AlphaFoldDB" id="A0AA38MKJ5"/>
<keyword evidence="4" id="KW-0805">Transcription regulation</keyword>
<feature type="domain" description="Transcription initiation factor TFIID subunit 2 TPR repeats" evidence="11">
    <location>
        <begin position="644"/>
        <end position="1001"/>
    </location>
</feature>
<dbReference type="PANTHER" id="PTHR15137:SF9">
    <property type="entry name" value="TRANSCRIPTION INITIATION FACTOR TFIID SUBUNIT 2"/>
    <property type="match status" value="1"/>
</dbReference>
<dbReference type="PANTHER" id="PTHR15137">
    <property type="entry name" value="TRANSCRIPTION INITIATION FACTOR TFIID"/>
    <property type="match status" value="1"/>
</dbReference>
<dbReference type="InterPro" id="IPR057991">
    <property type="entry name" value="TPR_TAF2_C"/>
</dbReference>
<dbReference type="InterPro" id="IPR016024">
    <property type="entry name" value="ARM-type_fold"/>
</dbReference>
<dbReference type="InterPro" id="IPR042097">
    <property type="entry name" value="Aminopeptidase_N-like_N_sf"/>
</dbReference>
<dbReference type="CDD" id="cd09839">
    <property type="entry name" value="M1_like_TAF2"/>
    <property type="match status" value="1"/>
</dbReference>
<evidence type="ECO:0000259" key="11">
    <source>
        <dbReference type="Pfam" id="PF25577"/>
    </source>
</evidence>
<keyword evidence="6" id="KW-0539">Nucleus</keyword>
<feature type="compositionally biased region" description="Basic residues" evidence="8">
    <location>
        <begin position="1110"/>
        <end position="1131"/>
    </location>
</feature>
<keyword evidence="13" id="KW-1185">Reference proteome</keyword>
<comment type="subcellular location">
    <subcellularLocation>
        <location evidence="1">Nucleus</location>
    </subcellularLocation>
</comment>
<feature type="compositionally biased region" description="Basic and acidic residues" evidence="8">
    <location>
        <begin position="1094"/>
        <end position="1109"/>
    </location>
</feature>
<dbReference type="InterPro" id="IPR057345">
    <property type="entry name" value="Ig-like_TAF2"/>
</dbReference>
<feature type="domain" description="Peptidase M1 membrane alanine aminopeptidase" evidence="9">
    <location>
        <begin position="273"/>
        <end position="393"/>
    </location>
</feature>
<dbReference type="Pfam" id="PF25577">
    <property type="entry name" value="TPR_TAF2_C"/>
    <property type="match status" value="1"/>
</dbReference>
<feature type="region of interest" description="Disordered" evidence="8">
    <location>
        <begin position="1008"/>
        <end position="1028"/>
    </location>
</feature>
<evidence type="ECO:0000313" key="12">
    <source>
        <dbReference type="EMBL" id="KAJ3660905.1"/>
    </source>
</evidence>
<evidence type="ECO:0000256" key="5">
    <source>
        <dbReference type="ARBA" id="ARBA00023163"/>
    </source>
</evidence>
<dbReference type="InterPro" id="IPR027268">
    <property type="entry name" value="Peptidase_M4/M1_CTD_sf"/>
</dbReference>
<gene>
    <name evidence="12" type="ORF">Zmor_005332</name>
</gene>
<evidence type="ECO:0000256" key="4">
    <source>
        <dbReference type="ARBA" id="ARBA00023015"/>
    </source>
</evidence>
<dbReference type="GO" id="GO:0008237">
    <property type="term" value="F:metallopeptidase activity"/>
    <property type="evidence" value="ECO:0007669"/>
    <property type="project" value="InterPro"/>
</dbReference>
<feature type="compositionally biased region" description="Basic and acidic residues" evidence="8">
    <location>
        <begin position="1132"/>
        <end position="1151"/>
    </location>
</feature>
<dbReference type="GO" id="GO:0051123">
    <property type="term" value="P:RNA polymerase II preinitiation complex assembly"/>
    <property type="evidence" value="ECO:0007669"/>
    <property type="project" value="UniProtKB-ARBA"/>
</dbReference>
<dbReference type="Proteomes" id="UP001168821">
    <property type="component" value="Unassembled WGS sequence"/>
</dbReference>
<dbReference type="GO" id="GO:0003682">
    <property type="term" value="F:chromatin binding"/>
    <property type="evidence" value="ECO:0007669"/>
    <property type="project" value="TreeGrafter"/>
</dbReference>
<evidence type="ECO:0000259" key="10">
    <source>
        <dbReference type="Pfam" id="PF25316"/>
    </source>
</evidence>
<evidence type="ECO:0000256" key="2">
    <source>
        <dbReference type="ARBA" id="ARBA00010937"/>
    </source>
</evidence>
<dbReference type="InterPro" id="IPR037813">
    <property type="entry name" value="TAF2"/>
</dbReference>
<feature type="compositionally biased region" description="Low complexity" evidence="8">
    <location>
        <begin position="1152"/>
        <end position="1165"/>
    </location>
</feature>
<dbReference type="GO" id="GO:0008270">
    <property type="term" value="F:zinc ion binding"/>
    <property type="evidence" value="ECO:0007669"/>
    <property type="project" value="InterPro"/>
</dbReference>
<reference evidence="12" key="1">
    <citation type="journal article" date="2023" name="G3 (Bethesda)">
        <title>Whole genome assemblies of Zophobas morio and Tenebrio molitor.</title>
        <authorList>
            <person name="Kaur S."/>
            <person name="Stinson S.A."/>
            <person name="diCenzo G.C."/>
        </authorList>
    </citation>
    <scope>NUCLEOTIDE SEQUENCE</scope>
    <source>
        <strain evidence="12">QUZm001</strain>
    </source>
</reference>
<dbReference type="GO" id="GO:0016251">
    <property type="term" value="F:RNA polymerase II general transcription initiation factor activity"/>
    <property type="evidence" value="ECO:0007669"/>
    <property type="project" value="TreeGrafter"/>
</dbReference>
<feature type="region of interest" description="Disordered" evidence="8">
    <location>
        <begin position="1050"/>
        <end position="1171"/>
    </location>
</feature>
<evidence type="ECO:0000256" key="1">
    <source>
        <dbReference type="ARBA" id="ARBA00004123"/>
    </source>
</evidence>
<evidence type="ECO:0000256" key="3">
    <source>
        <dbReference type="ARBA" id="ARBA00017363"/>
    </source>
</evidence>
<evidence type="ECO:0000256" key="8">
    <source>
        <dbReference type="SAM" id="MobiDB-lite"/>
    </source>
</evidence>
<evidence type="ECO:0000313" key="13">
    <source>
        <dbReference type="Proteomes" id="UP001168821"/>
    </source>
</evidence>
<dbReference type="GO" id="GO:0000976">
    <property type="term" value="F:transcription cis-regulatory region binding"/>
    <property type="evidence" value="ECO:0007669"/>
    <property type="project" value="UniProtKB-ARBA"/>
</dbReference>
<dbReference type="Gene3D" id="1.25.10.10">
    <property type="entry name" value="Leucine-rich Repeat Variant"/>
    <property type="match status" value="1"/>
</dbReference>
<proteinExistence type="inferred from homology"/>
<sequence>MKRERTGDNCRPFKLAHQIVSLTGISFERKSIIGFVELTVVPLRDNLRHIRLNAKQCRIYRIILNDDYEAHFQYFDPFLDVCQSDTDTRSLETFSTHHLNAALKVDPDNNAGELVVTIPPEASHLVAEGTALRVGIEFSLEQPQGGIHFVLPPKEGTYAERGVHLFTYGHQNSSRLWFPCVDSFAETCTWKLEFTVDDEMTAVSNGDLIEVVYTPDMRRKTYHYSLNIPTCAPNISLAVGPFEIYVDPYMHEVTHFCLPGLLPLLKVTTRYMHEAFEFYEETLSNRYPYSCYKQVFVDETHEDYRSYATMSIISVNLLHSAVIIDQVYITRTIMAQAIAEQFFGCFISMQNWSDMWLNKGISQYLCGLYSKKSFGNNEYRYWVQSVLQDVVKYEEQFGGIVLDPSQPPAPLPLGSNTVQQNIKHNEEKFYFSIRNLHTLSPMYIQALHKKAFLVMRMLEHRIGQELLLQVFNKQLSLAGNAAQQKIGSGLWGHMLISTNVFTKAIFTVTGKDMAVFIDQWVRTGGHAKFHLTSVFNRKRNTIELEIRQDATTQLGIKKYVGPLLVTLQELDGTFKHMLQIENTVVKADITCHSKSRRNKKKKIPLCTGDEVDMDLSAMDDSPALWIRLDPEMTLLRSVVIEQPDYQWQYQLRHERDVTAQMEAINALERYPTPATRLALTDTIENEQCYYKVRRRAAHCLTKVANAMVANWAGPPAMLAIFRKLFGSFAAPHIIRQNSFTNFQHYHLQKTIPLAMAGLRNAHGICPPDVIRFLLDLFKYNDNSKNRYSDNYYRAALVEALGSTVTPVVSVIHQGAPITAESLSTDTKAILEEVTRMLNLEKALPCYKYTVSVACLKTIRKLQKFGHLPSRPTVFKSYAAYGHFIDVRLAALECLVDFVRADGRLSDLLDILDILENDPDPGLRHKLAELLIKNPPFKRAYRERLDVPDLVERIWTNINGMLSHDTRLRCDLVDVYYTLYGSKRPVCLPIPELAGLMHPQKVDVKKSTPHIPKLLPNPEIKHSPNPKDTSTSIIIDDNLECMNVEVVASDGVKDEPMDMQIEPPRPMPKQEYFSDNSVSLPGMGQSGPVGFEPGMFKKDGDSKHKSDSGKLKKKKKDKKKHKHKHKHKHDHKHNKDKEKKEKDPNKRVKEETLSSVSSTPSPNPTSIGGESL</sequence>
<dbReference type="Gene3D" id="2.60.40.1730">
    <property type="entry name" value="tricorn interacting facor f3 domain"/>
    <property type="match status" value="1"/>
</dbReference>
<dbReference type="EMBL" id="JALNTZ010000002">
    <property type="protein sequence ID" value="KAJ3660905.1"/>
    <property type="molecule type" value="Genomic_DNA"/>
</dbReference>
<evidence type="ECO:0000256" key="7">
    <source>
        <dbReference type="ARBA" id="ARBA00033345"/>
    </source>
</evidence>
<dbReference type="InterPro" id="IPR014782">
    <property type="entry name" value="Peptidase_M1_dom"/>
</dbReference>
<organism evidence="12 13">
    <name type="scientific">Zophobas morio</name>
    <dbReference type="NCBI Taxonomy" id="2755281"/>
    <lineage>
        <taxon>Eukaryota</taxon>
        <taxon>Metazoa</taxon>
        <taxon>Ecdysozoa</taxon>
        <taxon>Arthropoda</taxon>
        <taxon>Hexapoda</taxon>
        <taxon>Insecta</taxon>
        <taxon>Pterygota</taxon>
        <taxon>Neoptera</taxon>
        <taxon>Endopterygota</taxon>
        <taxon>Coleoptera</taxon>
        <taxon>Polyphaga</taxon>
        <taxon>Cucujiformia</taxon>
        <taxon>Tenebrionidae</taxon>
        <taxon>Zophobas</taxon>
    </lineage>
</organism>
<evidence type="ECO:0000256" key="6">
    <source>
        <dbReference type="ARBA" id="ARBA00023242"/>
    </source>
</evidence>
<dbReference type="FunFam" id="2.60.40.1730:FF:000003">
    <property type="entry name" value="Transcription initiation factor TFIID subunit 2"/>
    <property type="match status" value="1"/>
</dbReference>
<evidence type="ECO:0000259" key="9">
    <source>
        <dbReference type="Pfam" id="PF01433"/>
    </source>
</evidence>
<dbReference type="SUPFAM" id="SSF63737">
    <property type="entry name" value="Leukotriene A4 hydrolase N-terminal domain"/>
    <property type="match status" value="1"/>
</dbReference>
<dbReference type="Pfam" id="PF01433">
    <property type="entry name" value="Peptidase_M1"/>
    <property type="match status" value="1"/>
</dbReference>
<comment type="caution">
    <text evidence="12">The sequence shown here is derived from an EMBL/GenBank/DDBJ whole genome shotgun (WGS) entry which is preliminary data.</text>
</comment>
<dbReference type="SUPFAM" id="SSF48371">
    <property type="entry name" value="ARM repeat"/>
    <property type="match status" value="1"/>
</dbReference>
<dbReference type="Gene3D" id="1.10.390.10">
    <property type="entry name" value="Neutral Protease Domain 2"/>
    <property type="match status" value="1"/>
</dbReference>
<dbReference type="GO" id="GO:0005669">
    <property type="term" value="C:transcription factor TFIID complex"/>
    <property type="evidence" value="ECO:0007669"/>
    <property type="project" value="InterPro"/>
</dbReference>
<feature type="domain" description="Transcription initiation factor TFIID subunit 2 Ig-like" evidence="10">
    <location>
        <begin position="525"/>
        <end position="643"/>
    </location>
</feature>
<name>A0AA38MKJ5_9CUCU</name>
<keyword evidence="5" id="KW-0804">Transcription</keyword>
<protein>
    <recommendedName>
        <fullName evidence="3">Transcription initiation factor TFIID subunit 2</fullName>
    </recommendedName>
    <alternativeName>
        <fullName evidence="7">Transcription initiation factor TFIID 150 kDa subunit</fullName>
    </alternativeName>
</protein>
<dbReference type="InterPro" id="IPR011989">
    <property type="entry name" value="ARM-like"/>
</dbReference>
<comment type="similarity">
    <text evidence="2">Belongs to the TAF2 family.</text>
</comment>
<accession>A0AA38MKJ5</accession>
<dbReference type="SUPFAM" id="SSF55486">
    <property type="entry name" value="Metalloproteases ('zincins'), catalytic domain"/>
    <property type="match status" value="1"/>
</dbReference>
<dbReference type="FunFam" id="1.10.390.10:FF:000018">
    <property type="entry name" value="transcription initiation factor TFIID subunit 2"/>
    <property type="match status" value="1"/>
</dbReference>
<dbReference type="Pfam" id="PF25316">
    <property type="entry name" value="TAF2_3rd"/>
    <property type="match status" value="1"/>
</dbReference>